<accession>A0A8H5CX89</accession>
<organism evidence="5 6">
    <name type="scientific">Leucocoprinus leucothites</name>
    <dbReference type="NCBI Taxonomy" id="201217"/>
    <lineage>
        <taxon>Eukaryota</taxon>
        <taxon>Fungi</taxon>
        <taxon>Dikarya</taxon>
        <taxon>Basidiomycota</taxon>
        <taxon>Agaricomycotina</taxon>
        <taxon>Agaricomycetes</taxon>
        <taxon>Agaricomycetidae</taxon>
        <taxon>Agaricales</taxon>
        <taxon>Agaricineae</taxon>
        <taxon>Agaricaceae</taxon>
        <taxon>Leucocoprinus</taxon>
    </lineage>
</organism>
<dbReference type="OrthoDB" id="5552562at2759"/>
<dbReference type="PANTHER" id="PTHR15503">
    <property type="entry name" value="LDOC1 RELATED"/>
    <property type="match status" value="1"/>
</dbReference>
<reference evidence="5 6" key="1">
    <citation type="journal article" date="2020" name="ISME J.">
        <title>Uncovering the hidden diversity of litter-decomposition mechanisms in mushroom-forming fungi.</title>
        <authorList>
            <person name="Floudas D."/>
            <person name="Bentzer J."/>
            <person name="Ahren D."/>
            <person name="Johansson T."/>
            <person name="Persson P."/>
            <person name="Tunlid A."/>
        </authorList>
    </citation>
    <scope>NUCLEOTIDE SEQUENCE [LARGE SCALE GENOMIC DNA]</scope>
    <source>
        <strain evidence="5 6">CBS 146.42</strain>
    </source>
</reference>
<dbReference type="InterPro" id="IPR005162">
    <property type="entry name" value="Retrotrans_gag_dom"/>
</dbReference>
<dbReference type="EMBL" id="JAACJO010000018">
    <property type="protein sequence ID" value="KAF5348811.1"/>
    <property type="molecule type" value="Genomic_DNA"/>
</dbReference>
<gene>
    <name evidence="5" type="ORF">D9756_009841</name>
</gene>
<comment type="caution">
    <text evidence="5">The sequence shown here is derived from an EMBL/GenBank/DDBJ whole genome shotgun (WGS) entry which is preliminary data.</text>
</comment>
<evidence type="ECO:0000256" key="3">
    <source>
        <dbReference type="SAM" id="MobiDB-lite"/>
    </source>
</evidence>
<dbReference type="PROSITE" id="PS50158">
    <property type="entry name" value="ZF_CCHC"/>
    <property type="match status" value="1"/>
</dbReference>
<feature type="region of interest" description="Disordered" evidence="3">
    <location>
        <begin position="541"/>
        <end position="574"/>
    </location>
</feature>
<dbReference type="GO" id="GO:0003676">
    <property type="term" value="F:nucleic acid binding"/>
    <property type="evidence" value="ECO:0007669"/>
    <property type="project" value="InterPro"/>
</dbReference>
<dbReference type="InterPro" id="IPR001878">
    <property type="entry name" value="Znf_CCHC"/>
</dbReference>
<dbReference type="PANTHER" id="PTHR15503:SF22">
    <property type="entry name" value="TRANSPOSON TY3-I GAG POLYPROTEIN"/>
    <property type="match status" value="1"/>
</dbReference>
<dbReference type="AlphaFoldDB" id="A0A8H5CX89"/>
<feature type="region of interest" description="Disordered" evidence="3">
    <location>
        <begin position="219"/>
        <end position="300"/>
    </location>
</feature>
<dbReference type="Proteomes" id="UP000559027">
    <property type="component" value="Unassembled WGS sequence"/>
</dbReference>
<feature type="compositionally biased region" description="Acidic residues" evidence="3">
    <location>
        <begin position="547"/>
        <end position="561"/>
    </location>
</feature>
<evidence type="ECO:0000313" key="5">
    <source>
        <dbReference type="EMBL" id="KAF5348811.1"/>
    </source>
</evidence>
<evidence type="ECO:0000256" key="1">
    <source>
        <dbReference type="ARBA" id="ARBA00022664"/>
    </source>
</evidence>
<feature type="compositionally biased region" description="Pro residues" evidence="3">
    <location>
        <begin position="248"/>
        <end position="262"/>
    </location>
</feature>
<feature type="compositionally biased region" description="Pro residues" evidence="3">
    <location>
        <begin position="272"/>
        <end position="286"/>
    </location>
</feature>
<dbReference type="SUPFAM" id="SSF57756">
    <property type="entry name" value="Retrovirus zinc finger-like domains"/>
    <property type="match status" value="1"/>
</dbReference>
<keyword evidence="2" id="KW-0862">Zinc</keyword>
<sequence>MDKEQFLRQCFPKSAYNSIFSESGKYRVWKSKETKKLYYNKGKDIYYIPAKAEYTVLQEFQTYHRKQLIEAVKEQITQGADPDRLDSFTSRQFQEEIERNSSEQPFYIPDTPARSSRTIKPIIDATPRIGETSQENNSEPRVDTPSSEESESDKEDKEGTDSGERSQQESEGDRTEEEAEELARQLIISNSNLQKSPELIDPLLTPRAQPLDIAQASTTITIPTNTQPKGKAKANILNTGGSSNRRSPTPPPPRPQGGPPSPGGNLPGGPGAGPPNPNPNPLPNPMAQPQAGFQLKYPKPNRFDGNPSYYRPWMAEVKLYFDSYGVTDDQARINYTLGLLDGAVKLWQQDYRLSQATAATQAGYIAHTFDQFKNVLEQSFAPTQQSFEAERELRYYRQQSKYIKEYIANFSILASHAGLTDSTSLQSYFAEGLDNDIRFEAIQADPQTLAEWKTAARQAYKVVQEQKRYRIGNSTPGSSNRSRKTKKNSRQYGSQPQYNDIHNQPISRPSQSEWDMDISRISRGIYQLSVKDDWGTDNGGIYKLGTEDDDNPEEEESEGEGINEMYNEGPSNTDRDVYGSLYSHIINNVLTDEQRVALKRGECFFCHKKGHFAKSCPARKVWFKSTGKTNMGPKLMQKSKPKLRQGNHRPFKPKRKDPNTMVYEIDQASNEDDPFQEYSNENF</sequence>
<name>A0A8H5CX89_9AGAR</name>
<keyword evidence="1" id="KW-0507">mRNA processing</keyword>
<feature type="compositionally biased region" description="Polar residues" evidence="3">
    <location>
        <begin position="491"/>
        <end position="512"/>
    </location>
</feature>
<dbReference type="InterPro" id="IPR036875">
    <property type="entry name" value="Znf_CCHC_sf"/>
</dbReference>
<feature type="region of interest" description="Disordered" evidence="3">
    <location>
        <begin position="627"/>
        <end position="683"/>
    </location>
</feature>
<evidence type="ECO:0000313" key="6">
    <source>
        <dbReference type="Proteomes" id="UP000559027"/>
    </source>
</evidence>
<dbReference type="Pfam" id="PF03732">
    <property type="entry name" value="Retrotrans_gag"/>
    <property type="match status" value="1"/>
</dbReference>
<feature type="compositionally biased region" description="Basic and acidic residues" evidence="3">
    <location>
        <begin position="154"/>
        <end position="173"/>
    </location>
</feature>
<dbReference type="Gene3D" id="4.10.60.10">
    <property type="entry name" value="Zinc finger, CCHC-type"/>
    <property type="match status" value="1"/>
</dbReference>
<evidence type="ECO:0000256" key="2">
    <source>
        <dbReference type="PROSITE-ProRule" id="PRU00047"/>
    </source>
</evidence>
<dbReference type="GO" id="GO:0006397">
    <property type="term" value="P:mRNA processing"/>
    <property type="evidence" value="ECO:0007669"/>
    <property type="project" value="UniProtKB-KW"/>
</dbReference>
<dbReference type="InterPro" id="IPR032567">
    <property type="entry name" value="RTL1-rel"/>
</dbReference>
<keyword evidence="2" id="KW-0863">Zinc-finger</keyword>
<protein>
    <recommendedName>
        <fullName evidence="4">CCHC-type domain-containing protein</fullName>
    </recommendedName>
</protein>
<feature type="region of interest" description="Disordered" evidence="3">
    <location>
        <begin position="94"/>
        <end position="201"/>
    </location>
</feature>
<feature type="region of interest" description="Disordered" evidence="3">
    <location>
        <begin position="467"/>
        <end position="512"/>
    </location>
</feature>
<dbReference type="GO" id="GO:0008270">
    <property type="term" value="F:zinc ion binding"/>
    <property type="evidence" value="ECO:0007669"/>
    <property type="project" value="UniProtKB-KW"/>
</dbReference>
<feature type="domain" description="CCHC-type" evidence="4">
    <location>
        <begin position="603"/>
        <end position="617"/>
    </location>
</feature>
<feature type="compositionally biased region" description="Basic residues" evidence="3">
    <location>
        <begin position="637"/>
        <end position="655"/>
    </location>
</feature>
<proteinExistence type="predicted"/>
<keyword evidence="2" id="KW-0479">Metal-binding</keyword>
<keyword evidence="6" id="KW-1185">Reference proteome</keyword>
<evidence type="ECO:0000259" key="4">
    <source>
        <dbReference type="PROSITE" id="PS50158"/>
    </source>
</evidence>
<feature type="compositionally biased region" description="Polar residues" evidence="3">
    <location>
        <begin position="219"/>
        <end position="228"/>
    </location>
</feature>